<evidence type="ECO:0000313" key="1">
    <source>
        <dbReference type="EMBL" id="OJT12080.1"/>
    </source>
</evidence>
<comment type="caution">
    <text evidence="1">The sequence shown here is derived from an EMBL/GenBank/DDBJ whole genome shotgun (WGS) entry which is preliminary data.</text>
</comment>
<dbReference type="OrthoDB" id="42919at2759"/>
<gene>
    <name evidence="1" type="ORF">TRAPUB_11372</name>
</gene>
<keyword evidence="2" id="KW-1185">Reference proteome</keyword>
<dbReference type="STRING" id="154538.A0A1M2VX29"/>
<accession>A0A1M2VX29</accession>
<dbReference type="AlphaFoldDB" id="A0A1M2VX29"/>
<name>A0A1M2VX29_TRAPU</name>
<evidence type="ECO:0000313" key="2">
    <source>
        <dbReference type="Proteomes" id="UP000184267"/>
    </source>
</evidence>
<reference evidence="1 2" key="1">
    <citation type="submission" date="2016-10" db="EMBL/GenBank/DDBJ databases">
        <title>Genome sequence of the basidiomycete white-rot fungus Trametes pubescens.</title>
        <authorList>
            <person name="Makela M.R."/>
            <person name="Granchi Z."/>
            <person name="Peng M."/>
            <person name="De Vries R.P."/>
            <person name="Grigoriev I."/>
            <person name="Riley R."/>
            <person name="Hilden K."/>
        </authorList>
    </citation>
    <scope>NUCLEOTIDE SEQUENCE [LARGE SCALE GENOMIC DNA]</scope>
    <source>
        <strain evidence="1 2">FBCC735</strain>
    </source>
</reference>
<dbReference type="Proteomes" id="UP000184267">
    <property type="component" value="Unassembled WGS sequence"/>
</dbReference>
<protein>
    <submittedName>
        <fullName evidence="1">Uncharacterized protein</fullName>
    </submittedName>
</protein>
<organism evidence="1 2">
    <name type="scientific">Trametes pubescens</name>
    <name type="common">White-rot fungus</name>
    <dbReference type="NCBI Taxonomy" id="154538"/>
    <lineage>
        <taxon>Eukaryota</taxon>
        <taxon>Fungi</taxon>
        <taxon>Dikarya</taxon>
        <taxon>Basidiomycota</taxon>
        <taxon>Agaricomycotina</taxon>
        <taxon>Agaricomycetes</taxon>
        <taxon>Polyporales</taxon>
        <taxon>Polyporaceae</taxon>
        <taxon>Trametes</taxon>
    </lineage>
</organism>
<proteinExistence type="predicted"/>
<sequence length="92" mass="10353">MSYFIISTGIVDNTSRGYHKPMMSPRWASISSSTCPLAKLDESRLQESKGEAYRQIHKMMADIPIPKQDVRVGPPIDLASTRGYTISEMTFK</sequence>
<dbReference type="EMBL" id="MNAD01000528">
    <property type="protein sequence ID" value="OJT12080.1"/>
    <property type="molecule type" value="Genomic_DNA"/>
</dbReference>